<dbReference type="Proteomes" id="UP001205506">
    <property type="component" value="Unassembled WGS sequence"/>
</dbReference>
<proteinExistence type="predicted"/>
<organism evidence="2 3">
    <name type="scientific">Segatella copri</name>
    <dbReference type="NCBI Taxonomy" id="165179"/>
    <lineage>
        <taxon>Bacteria</taxon>
        <taxon>Pseudomonadati</taxon>
        <taxon>Bacteroidota</taxon>
        <taxon>Bacteroidia</taxon>
        <taxon>Bacteroidales</taxon>
        <taxon>Prevotellaceae</taxon>
        <taxon>Segatella</taxon>
    </lineage>
</organism>
<dbReference type="EMBL" id="JANDWU010000026">
    <property type="protein sequence ID" value="MCP9550256.1"/>
    <property type="molecule type" value="Genomic_DNA"/>
</dbReference>
<sequence length="172" mass="19987">MNITKAIAEEIADQMIKPMVDHQIAQETKMKEYCTLIILGNVPVSIQKEYKAHKEYFQHLSNAYLCNGNAQIYVSVEPFKVPLNNRSYRYECTKEQYDYIVKMEKDISNLISEKRKIKESIISTLLSLRTIKRVIEQFPDAAPFAKKYQKGTTTAVSVPIETINKTLRKYKK</sequence>
<comment type="caution">
    <text evidence="2">The sequence shown here is derived from an EMBL/GenBank/DDBJ whole genome shotgun (WGS) entry which is preliminary data.</text>
</comment>
<accession>A0AAW5IF97</accession>
<evidence type="ECO:0000313" key="2">
    <source>
        <dbReference type="EMBL" id="MCP9550256.1"/>
    </source>
</evidence>
<dbReference type="RefSeq" id="WP_254970085.1">
    <property type="nucleotide sequence ID" value="NZ_JANDWU010000026.1"/>
</dbReference>
<gene>
    <name evidence="2" type="ORF">NNC68_12340</name>
</gene>
<dbReference type="AlphaFoldDB" id="A0AAW5IF97"/>
<dbReference type="InterPro" id="IPR040835">
    <property type="entry name" value="Nmad5"/>
</dbReference>
<feature type="domain" description="Nucleotide modification associated" evidence="1">
    <location>
        <begin position="103"/>
        <end position="167"/>
    </location>
</feature>
<reference evidence="2" key="1">
    <citation type="submission" date="2022-07" db="EMBL/GenBank/DDBJ databases">
        <title>Prevotella copri.</title>
        <authorList>
            <person name="Yang C."/>
        </authorList>
    </citation>
    <scope>NUCLEOTIDE SEQUENCE</scope>
    <source>
        <strain evidence="2">HF1805</strain>
    </source>
</reference>
<name>A0AAW5IF97_9BACT</name>
<evidence type="ECO:0000259" key="1">
    <source>
        <dbReference type="Pfam" id="PF18757"/>
    </source>
</evidence>
<protein>
    <submittedName>
        <fullName evidence="2">Nmad5 family putative nucleotide modification protein</fullName>
    </submittedName>
</protein>
<evidence type="ECO:0000313" key="3">
    <source>
        <dbReference type="Proteomes" id="UP001205506"/>
    </source>
</evidence>
<dbReference type="Pfam" id="PF18757">
    <property type="entry name" value="Nmad5"/>
    <property type="match status" value="1"/>
</dbReference>